<proteinExistence type="predicted"/>
<keyword evidence="4" id="KW-1185">Reference proteome</keyword>
<feature type="transmembrane region" description="Helical" evidence="2">
    <location>
        <begin position="359"/>
        <end position="384"/>
    </location>
</feature>
<evidence type="ECO:0000256" key="2">
    <source>
        <dbReference type="SAM" id="Phobius"/>
    </source>
</evidence>
<protein>
    <submittedName>
        <fullName evidence="3">Uncharacterized protein</fullName>
    </submittedName>
</protein>
<evidence type="ECO:0000313" key="4">
    <source>
        <dbReference type="Proteomes" id="UP000310108"/>
    </source>
</evidence>
<feature type="compositionally biased region" description="Acidic residues" evidence="1">
    <location>
        <begin position="230"/>
        <end position="245"/>
    </location>
</feature>
<evidence type="ECO:0000256" key="1">
    <source>
        <dbReference type="SAM" id="MobiDB-lite"/>
    </source>
</evidence>
<feature type="region of interest" description="Disordered" evidence="1">
    <location>
        <begin position="214"/>
        <end position="257"/>
    </location>
</feature>
<keyword evidence="2" id="KW-1133">Transmembrane helix</keyword>
<keyword evidence="2" id="KW-0472">Membrane</keyword>
<accession>A0A4U6X6H4</accession>
<dbReference type="AlphaFoldDB" id="A0A4U6X6H4"/>
<name>A0A4U6X6H4_9PEZI</name>
<sequence>MEDCSSIDYSGSLLTVCSTDKYRSICLDDRSGHVSCNVTMGGPFSIDRDLAHFFLPYGTVAWISNVIGFWIWIALMNGKTPLNLSREIKHTTLVSVGAMAWIVFLVVGAIIKVPKMESRDLKIITICQVLVAVTIHGPTLCLMRKGLIGDEESKTAEEQTDEDRGTLLPKESAETMDENVGSRCPSSESARSTPSISSTIASASEKTGFLDSITSSVTGLQRTDTKPSTEEEEEKEEEKEQGEDTDPSKEANSTTQGTSGLFLGGFGVSLAYITMFYGVVGIAKKVFASRGVTDVRQQREVRDALILFGVLLGIAVVGGVLGLAGNLDANSKQSADEESVDRAEREKTRAAEAKKTKEAVVIGVLVLGGTLSVWCQYFVLAAAARDTHGIAHLGNTSNLSLAYLMVSNMLLFAF</sequence>
<evidence type="ECO:0000313" key="3">
    <source>
        <dbReference type="EMBL" id="TKW50479.1"/>
    </source>
</evidence>
<feature type="transmembrane region" description="Helical" evidence="2">
    <location>
        <begin position="396"/>
        <end position="413"/>
    </location>
</feature>
<feature type="transmembrane region" description="Helical" evidence="2">
    <location>
        <begin position="54"/>
        <end position="73"/>
    </location>
</feature>
<feature type="region of interest" description="Disordered" evidence="1">
    <location>
        <begin position="152"/>
        <end position="198"/>
    </location>
</feature>
<feature type="transmembrane region" description="Helical" evidence="2">
    <location>
        <begin position="261"/>
        <end position="283"/>
    </location>
</feature>
<dbReference type="OrthoDB" id="4845713at2759"/>
<comment type="caution">
    <text evidence="3">The sequence shown here is derived from an EMBL/GenBank/DDBJ whole genome shotgun (WGS) entry which is preliminary data.</text>
</comment>
<dbReference type="EMBL" id="PJEX01000392">
    <property type="protein sequence ID" value="TKW50479.1"/>
    <property type="molecule type" value="Genomic_DNA"/>
</dbReference>
<reference evidence="3 4" key="1">
    <citation type="journal article" date="2019" name="PLoS ONE">
        <title>Comparative genome analysis indicates high evolutionary potential of pathogenicity genes in Colletotrichum tanaceti.</title>
        <authorList>
            <person name="Lelwala R.V."/>
            <person name="Korhonen P.K."/>
            <person name="Young N.D."/>
            <person name="Scott J.B."/>
            <person name="Ades P.A."/>
            <person name="Gasser R.B."/>
            <person name="Taylor P.W.J."/>
        </authorList>
    </citation>
    <scope>NUCLEOTIDE SEQUENCE [LARGE SCALE GENOMIC DNA]</scope>
    <source>
        <strain evidence="3">BRIP57314</strain>
    </source>
</reference>
<keyword evidence="2" id="KW-0812">Transmembrane</keyword>
<feature type="compositionally biased region" description="Low complexity" evidence="1">
    <location>
        <begin position="185"/>
        <end position="198"/>
    </location>
</feature>
<feature type="transmembrane region" description="Helical" evidence="2">
    <location>
        <begin position="93"/>
        <end position="111"/>
    </location>
</feature>
<gene>
    <name evidence="3" type="ORF">CTA1_5531</name>
</gene>
<dbReference type="Proteomes" id="UP000310108">
    <property type="component" value="Unassembled WGS sequence"/>
</dbReference>
<feature type="compositionally biased region" description="Basic and acidic residues" evidence="1">
    <location>
        <begin position="152"/>
        <end position="165"/>
    </location>
</feature>
<organism evidence="3 4">
    <name type="scientific">Colletotrichum tanaceti</name>
    <dbReference type="NCBI Taxonomy" id="1306861"/>
    <lineage>
        <taxon>Eukaryota</taxon>
        <taxon>Fungi</taxon>
        <taxon>Dikarya</taxon>
        <taxon>Ascomycota</taxon>
        <taxon>Pezizomycotina</taxon>
        <taxon>Sordariomycetes</taxon>
        <taxon>Hypocreomycetidae</taxon>
        <taxon>Glomerellales</taxon>
        <taxon>Glomerellaceae</taxon>
        <taxon>Colletotrichum</taxon>
        <taxon>Colletotrichum destructivum species complex</taxon>
    </lineage>
</organism>
<feature type="transmembrane region" description="Helical" evidence="2">
    <location>
        <begin position="304"/>
        <end position="324"/>
    </location>
</feature>